<organism evidence="3 4">
    <name type="scientific">Nocardia aurantia</name>
    <dbReference type="NCBI Taxonomy" id="2585199"/>
    <lineage>
        <taxon>Bacteria</taxon>
        <taxon>Bacillati</taxon>
        <taxon>Actinomycetota</taxon>
        <taxon>Actinomycetes</taxon>
        <taxon>Mycobacteriales</taxon>
        <taxon>Nocardiaceae</taxon>
        <taxon>Nocardia</taxon>
    </lineage>
</organism>
<dbReference type="GO" id="GO:0043770">
    <property type="term" value="F:demethylmenaquinone methyltransferase activity"/>
    <property type="evidence" value="ECO:0007669"/>
    <property type="project" value="UniProtKB-EC"/>
</dbReference>
<evidence type="ECO:0000256" key="1">
    <source>
        <dbReference type="SAM" id="MobiDB-lite"/>
    </source>
</evidence>
<dbReference type="Gene3D" id="3.40.50.150">
    <property type="entry name" value="Vaccinia Virus protein VP39"/>
    <property type="match status" value="1"/>
</dbReference>
<keyword evidence="3" id="KW-0489">Methyltransferase</keyword>
<evidence type="ECO:0000313" key="3">
    <source>
        <dbReference type="EMBL" id="MQY26846.1"/>
    </source>
</evidence>
<comment type="caution">
    <text evidence="3">The sequence shown here is derived from an EMBL/GenBank/DDBJ whole genome shotgun (WGS) entry which is preliminary data.</text>
</comment>
<name>A0A7K0DM76_9NOCA</name>
<dbReference type="GO" id="GO:0032259">
    <property type="term" value="P:methylation"/>
    <property type="evidence" value="ECO:0007669"/>
    <property type="project" value="UniProtKB-KW"/>
</dbReference>
<accession>A0A7K0DM76</accession>
<keyword evidence="4" id="KW-1185">Reference proteome</keyword>
<dbReference type="InterPro" id="IPR050508">
    <property type="entry name" value="Methyltransf_Superfamily"/>
</dbReference>
<dbReference type="AlphaFoldDB" id="A0A7K0DM76"/>
<feature type="region of interest" description="Disordered" evidence="1">
    <location>
        <begin position="17"/>
        <end position="36"/>
    </location>
</feature>
<reference evidence="3 4" key="1">
    <citation type="submission" date="2019-10" db="EMBL/GenBank/DDBJ databases">
        <title>Nocardia macrotermitis sp. nov. and Nocardia aurantia sp. nov., isolated from the gut of fungus growing-termite Macrotermes natalensis.</title>
        <authorList>
            <person name="Benndorf R."/>
            <person name="Schwitalla J."/>
            <person name="Martin K."/>
            <person name="De Beer W."/>
            <person name="Kaster A.-K."/>
            <person name="Vollmers J."/>
            <person name="Poulsen M."/>
            <person name="Beemelmanns C."/>
        </authorList>
    </citation>
    <scope>NUCLEOTIDE SEQUENCE [LARGE SCALE GENOMIC DNA]</scope>
    <source>
        <strain evidence="3 4">RB56</strain>
    </source>
</reference>
<feature type="domain" description="Methyltransferase type 11" evidence="2">
    <location>
        <begin position="79"/>
        <end position="177"/>
    </location>
</feature>
<evidence type="ECO:0000259" key="2">
    <source>
        <dbReference type="Pfam" id="PF08241"/>
    </source>
</evidence>
<keyword evidence="3" id="KW-0830">Ubiquinone</keyword>
<dbReference type="InterPro" id="IPR029063">
    <property type="entry name" value="SAM-dependent_MTases_sf"/>
</dbReference>
<dbReference type="InterPro" id="IPR013216">
    <property type="entry name" value="Methyltransf_11"/>
</dbReference>
<feature type="compositionally biased region" description="Polar residues" evidence="1">
    <location>
        <begin position="19"/>
        <end position="30"/>
    </location>
</feature>
<dbReference type="PANTHER" id="PTHR42912:SF93">
    <property type="entry name" value="N6-ADENOSINE-METHYLTRANSFERASE TMT1A"/>
    <property type="match status" value="1"/>
</dbReference>
<proteinExistence type="predicted"/>
<keyword evidence="3" id="KW-0808">Transferase</keyword>
<dbReference type="GO" id="GO:0008757">
    <property type="term" value="F:S-adenosylmethionine-dependent methyltransferase activity"/>
    <property type="evidence" value="ECO:0007669"/>
    <property type="project" value="InterPro"/>
</dbReference>
<evidence type="ECO:0000313" key="4">
    <source>
        <dbReference type="Proteomes" id="UP000431401"/>
    </source>
</evidence>
<dbReference type="EMBL" id="WEGI01000005">
    <property type="protein sequence ID" value="MQY26846.1"/>
    <property type="molecule type" value="Genomic_DNA"/>
</dbReference>
<sequence length="295" mass="30715">MPDTLATPPVATVPKDRTVTSMAPTSSTSFPGLRPDHFDREGYDQLVDVRDLRATLPGIHRLRTWAHEALAAAPGESAVDIGSGTGSEVLAFAGAVGPTGAAIGVEPDPDLRLAAERRAAQAGSAARFVSGDAYGLPFGTDSVDVALCERVFQHLTAPARATAEIARVLRPGGRVVLMDSDWGTAIVHPGDRHVVHEVVETLIASTTQPFSGRRLSGLLTQAGLVVDEVASHALVQDPSAGAGALVGRISAMAVARGAITEPQRERLLTDLAMGARTGDIHLSVTVFAVLAHKPE</sequence>
<dbReference type="Pfam" id="PF08241">
    <property type="entry name" value="Methyltransf_11"/>
    <property type="match status" value="1"/>
</dbReference>
<dbReference type="SUPFAM" id="SSF53335">
    <property type="entry name" value="S-adenosyl-L-methionine-dependent methyltransferases"/>
    <property type="match status" value="1"/>
</dbReference>
<dbReference type="PANTHER" id="PTHR42912">
    <property type="entry name" value="METHYLTRANSFERASE"/>
    <property type="match status" value="1"/>
</dbReference>
<dbReference type="EC" id="2.1.1.163" evidence="3"/>
<gene>
    <name evidence="3" type="primary">ubiE_4</name>
    <name evidence="3" type="ORF">NRB56_24210</name>
</gene>
<protein>
    <submittedName>
        <fullName evidence="3">Ubiquinone/menaquinone biosynthesis C-methyltransferase UbiE</fullName>
        <ecNumber evidence="3">2.1.1.163</ecNumber>
    </submittedName>
</protein>
<dbReference type="Proteomes" id="UP000431401">
    <property type="component" value="Unassembled WGS sequence"/>
</dbReference>
<dbReference type="CDD" id="cd02440">
    <property type="entry name" value="AdoMet_MTases"/>
    <property type="match status" value="1"/>
</dbReference>